<gene>
    <name evidence="6" type="ORF">E2R57_21215</name>
</gene>
<organism evidence="6 7">
    <name type="scientific">Arthrobacter nitrophenolicus</name>
    <dbReference type="NCBI Taxonomy" id="683150"/>
    <lineage>
        <taxon>Bacteria</taxon>
        <taxon>Bacillati</taxon>
        <taxon>Actinomycetota</taxon>
        <taxon>Actinomycetes</taxon>
        <taxon>Micrococcales</taxon>
        <taxon>Micrococcaceae</taxon>
        <taxon>Arthrobacter</taxon>
    </lineage>
</organism>
<dbReference type="EMBL" id="SMZQ01000021">
    <property type="protein sequence ID" value="TDL31593.1"/>
    <property type="molecule type" value="Genomic_DNA"/>
</dbReference>
<dbReference type="PANTHER" id="PTHR30055">
    <property type="entry name" value="HTH-TYPE TRANSCRIPTIONAL REGULATOR RUTR"/>
    <property type="match status" value="1"/>
</dbReference>
<evidence type="ECO:0000313" key="7">
    <source>
        <dbReference type="Proteomes" id="UP000294621"/>
    </source>
</evidence>
<dbReference type="PANTHER" id="PTHR30055:SF234">
    <property type="entry name" value="HTH-TYPE TRANSCRIPTIONAL REGULATOR BETI"/>
    <property type="match status" value="1"/>
</dbReference>
<dbReference type="InterPro" id="IPR001647">
    <property type="entry name" value="HTH_TetR"/>
</dbReference>
<sequence>MSASNKPLSLRERNRMRTRGDILDTAAELLSSEGYASTALEVLSQQAGISRGTIYAHFPGGRDEIVREVYLRIADAVYVRGISLRDPLTDPGARITALATALVEATKEPKGRFYGVMGPDLVSALSDVMGSTSRSFEELIARDLKDAKDSGTLPEDAPTEALASTITGAIRAAGAAAARKPADAEPAVAAIRLLMDGLLVRATV</sequence>
<evidence type="ECO:0000259" key="5">
    <source>
        <dbReference type="PROSITE" id="PS50977"/>
    </source>
</evidence>
<dbReference type="AlphaFoldDB" id="A0A4R5XJY9"/>
<dbReference type="PRINTS" id="PR00455">
    <property type="entry name" value="HTHTETR"/>
</dbReference>
<evidence type="ECO:0000256" key="4">
    <source>
        <dbReference type="PROSITE-ProRule" id="PRU00335"/>
    </source>
</evidence>
<dbReference type="Gene3D" id="1.10.357.10">
    <property type="entry name" value="Tetracycline Repressor, domain 2"/>
    <property type="match status" value="1"/>
</dbReference>
<feature type="domain" description="HTH tetR-type" evidence="5">
    <location>
        <begin position="16"/>
        <end position="76"/>
    </location>
</feature>
<evidence type="ECO:0000256" key="1">
    <source>
        <dbReference type="ARBA" id="ARBA00023015"/>
    </source>
</evidence>
<dbReference type="GO" id="GO:0003700">
    <property type="term" value="F:DNA-binding transcription factor activity"/>
    <property type="evidence" value="ECO:0007669"/>
    <property type="project" value="TreeGrafter"/>
</dbReference>
<dbReference type="GO" id="GO:0000976">
    <property type="term" value="F:transcription cis-regulatory region binding"/>
    <property type="evidence" value="ECO:0007669"/>
    <property type="project" value="TreeGrafter"/>
</dbReference>
<keyword evidence="2 4" id="KW-0238">DNA-binding</keyword>
<dbReference type="Proteomes" id="UP000294621">
    <property type="component" value="Unassembled WGS sequence"/>
</dbReference>
<dbReference type="RefSeq" id="WP_133352446.1">
    <property type="nucleotide sequence ID" value="NZ_SMZQ01000021.1"/>
</dbReference>
<dbReference type="SUPFAM" id="SSF48498">
    <property type="entry name" value="Tetracyclin repressor-like, C-terminal domain"/>
    <property type="match status" value="1"/>
</dbReference>
<evidence type="ECO:0000313" key="6">
    <source>
        <dbReference type="EMBL" id="TDL31593.1"/>
    </source>
</evidence>
<feature type="DNA-binding region" description="H-T-H motif" evidence="4">
    <location>
        <begin position="39"/>
        <end position="58"/>
    </location>
</feature>
<protein>
    <submittedName>
        <fullName evidence="6">TetR/AcrR family transcriptional regulator</fullName>
    </submittedName>
</protein>
<evidence type="ECO:0000256" key="2">
    <source>
        <dbReference type="ARBA" id="ARBA00023125"/>
    </source>
</evidence>
<dbReference type="InterPro" id="IPR036271">
    <property type="entry name" value="Tet_transcr_reg_TetR-rel_C_sf"/>
</dbReference>
<comment type="caution">
    <text evidence="6">The sequence shown here is derived from an EMBL/GenBank/DDBJ whole genome shotgun (WGS) entry which is preliminary data.</text>
</comment>
<dbReference type="Pfam" id="PF00440">
    <property type="entry name" value="TetR_N"/>
    <property type="match status" value="1"/>
</dbReference>
<dbReference type="SUPFAM" id="SSF46689">
    <property type="entry name" value="Homeodomain-like"/>
    <property type="match status" value="1"/>
</dbReference>
<reference evidence="6 7" key="1">
    <citation type="submission" date="2019-03" db="EMBL/GenBank/DDBJ databases">
        <title>Genome Sequencing and Assembly of Various Microbes Isolated from Partially Reclaimed Soil and Acid Mine Drainage (AMD) Site.</title>
        <authorList>
            <person name="Steinbock B."/>
            <person name="Bechtold R."/>
            <person name="Sevigny J.L."/>
            <person name="Thomas D."/>
            <person name="Cuthill L.R."/>
            <person name="Aveiro Johannsen E.J."/>
            <person name="Thomas K."/>
            <person name="Ghosh A."/>
        </authorList>
    </citation>
    <scope>NUCLEOTIDE SEQUENCE [LARGE SCALE GENOMIC DNA]</scope>
    <source>
        <strain evidence="6 7">S-A1</strain>
    </source>
</reference>
<dbReference type="PROSITE" id="PS50977">
    <property type="entry name" value="HTH_TETR_2"/>
    <property type="match status" value="1"/>
</dbReference>
<dbReference type="OrthoDB" id="4567939at2"/>
<accession>A0A4R5XJY9</accession>
<evidence type="ECO:0000256" key="3">
    <source>
        <dbReference type="ARBA" id="ARBA00023163"/>
    </source>
</evidence>
<dbReference type="InterPro" id="IPR009057">
    <property type="entry name" value="Homeodomain-like_sf"/>
</dbReference>
<dbReference type="InterPro" id="IPR050109">
    <property type="entry name" value="HTH-type_TetR-like_transc_reg"/>
</dbReference>
<keyword evidence="1" id="KW-0805">Transcription regulation</keyword>
<keyword evidence="3" id="KW-0804">Transcription</keyword>
<proteinExistence type="predicted"/>
<name>A0A4R5XJY9_9MICC</name>